<dbReference type="SUPFAM" id="SSF53756">
    <property type="entry name" value="UDP-Glycosyltransferase/glycogen phosphorylase"/>
    <property type="match status" value="1"/>
</dbReference>
<protein>
    <recommendedName>
        <fullName evidence="1">Glycosyl transferase family 1 domain-containing protein</fullName>
    </recommendedName>
</protein>
<dbReference type="PATRIC" id="fig|999418.3.peg.4804"/>
<comment type="caution">
    <text evidence="2">The sequence shown here is derived from an EMBL/GenBank/DDBJ whole genome shotgun (WGS) entry which is preliminary data.</text>
</comment>
<dbReference type="InterPro" id="IPR050194">
    <property type="entry name" value="Glycosyltransferase_grp1"/>
</dbReference>
<evidence type="ECO:0000313" key="2">
    <source>
        <dbReference type="EMBL" id="EKN08321.1"/>
    </source>
</evidence>
<name>K5ZAD5_9BACT</name>
<dbReference type="RefSeq" id="WP_007658503.1">
    <property type="nucleotide sequence ID" value="NZ_JH976476.1"/>
</dbReference>
<dbReference type="PANTHER" id="PTHR45947:SF3">
    <property type="entry name" value="SULFOQUINOVOSYL TRANSFERASE SQD2"/>
    <property type="match status" value="1"/>
</dbReference>
<dbReference type="Pfam" id="PF00534">
    <property type="entry name" value="Glycos_transf_1"/>
    <property type="match status" value="1"/>
</dbReference>
<dbReference type="Gene3D" id="3.40.50.2000">
    <property type="entry name" value="Glycogen Phosphorylase B"/>
    <property type="match status" value="2"/>
</dbReference>
<dbReference type="CDD" id="cd03801">
    <property type="entry name" value="GT4_PimA-like"/>
    <property type="match status" value="1"/>
</dbReference>
<organism evidence="2 3">
    <name type="scientific">Parabacteroides goldsteinii CL02T12C30</name>
    <dbReference type="NCBI Taxonomy" id="999418"/>
    <lineage>
        <taxon>Bacteria</taxon>
        <taxon>Pseudomonadati</taxon>
        <taxon>Bacteroidota</taxon>
        <taxon>Bacteroidia</taxon>
        <taxon>Bacteroidales</taxon>
        <taxon>Tannerellaceae</taxon>
        <taxon>Parabacteroides</taxon>
    </lineage>
</organism>
<proteinExistence type="predicted"/>
<dbReference type="EMBL" id="AGZO01000036">
    <property type="protein sequence ID" value="EKN08321.1"/>
    <property type="molecule type" value="Genomic_DNA"/>
</dbReference>
<gene>
    <name evidence="2" type="ORF">HMPREF1076_04740</name>
</gene>
<evidence type="ECO:0000313" key="3">
    <source>
        <dbReference type="Proteomes" id="UP000006330"/>
    </source>
</evidence>
<dbReference type="HOGENOM" id="CLU_009583_14_0_10"/>
<dbReference type="PANTHER" id="PTHR45947">
    <property type="entry name" value="SULFOQUINOVOSYL TRANSFERASE SQD2"/>
    <property type="match status" value="1"/>
</dbReference>
<dbReference type="AlphaFoldDB" id="K5ZAD5"/>
<sequence>MKILIVCPSFKILGGVANHYKGLDLYWSSKIIYSFQGKRKYMPAFFTLVPDFVRYVFLLLLKSPDVVIVNPSLRKYQLFRDSLYVIIARLFRLDVVTFVHGWDDDVANEIIAHSCYFNHTFGESIFINVLYSGFRDKLLQAGVKAPVLLSTTKVSNGLLDGFDVNSRTGEVKQLLFLARLELSKGILIVLETFFKLKQKYPYLTLAVCGTGSAWDEAQRYVCDNGLVGVVFHGNLSGESLIRQFRESDVYLLPTTHGEGMATSVLEAMAFGLPVITRPVGGVCDFFVNEEMGYLLDSLHSDPYVDAIEELINNPKRVRNISLLNHSYAIRHFLASEVTRHFEDDIRTYLNK</sequence>
<feature type="domain" description="Glycosyl transferase family 1" evidence="1">
    <location>
        <begin position="169"/>
        <end position="320"/>
    </location>
</feature>
<dbReference type="InterPro" id="IPR001296">
    <property type="entry name" value="Glyco_trans_1"/>
</dbReference>
<dbReference type="GO" id="GO:0016757">
    <property type="term" value="F:glycosyltransferase activity"/>
    <property type="evidence" value="ECO:0007669"/>
    <property type="project" value="InterPro"/>
</dbReference>
<evidence type="ECO:0000259" key="1">
    <source>
        <dbReference type="Pfam" id="PF00534"/>
    </source>
</evidence>
<dbReference type="OrthoDB" id="9792269at2"/>
<dbReference type="Proteomes" id="UP000006330">
    <property type="component" value="Unassembled WGS sequence"/>
</dbReference>
<reference evidence="2 3" key="1">
    <citation type="submission" date="2012-02" db="EMBL/GenBank/DDBJ databases">
        <title>The Genome Sequence of Parabacteroides goldsteinii CL02T12C30.</title>
        <authorList>
            <consortium name="The Broad Institute Genome Sequencing Platform"/>
            <person name="Earl A."/>
            <person name="Ward D."/>
            <person name="Feldgarden M."/>
            <person name="Gevers D."/>
            <person name="Zitomersky N.L."/>
            <person name="Coyne M.J."/>
            <person name="Comstock L.E."/>
            <person name="Young S.K."/>
            <person name="Zeng Q."/>
            <person name="Gargeya S."/>
            <person name="Fitzgerald M."/>
            <person name="Haas B."/>
            <person name="Abouelleil A."/>
            <person name="Alvarado L."/>
            <person name="Arachchi H.M."/>
            <person name="Berlin A."/>
            <person name="Chapman S.B."/>
            <person name="Gearin G."/>
            <person name="Goldberg J."/>
            <person name="Griggs A."/>
            <person name="Gujja S."/>
            <person name="Hansen M."/>
            <person name="Heiman D."/>
            <person name="Howarth C."/>
            <person name="Larimer J."/>
            <person name="Lui A."/>
            <person name="MacDonald P.J.P."/>
            <person name="McCowen C."/>
            <person name="Montmayeur A."/>
            <person name="Murphy C."/>
            <person name="Neiman D."/>
            <person name="Pearson M."/>
            <person name="Priest M."/>
            <person name="Roberts A."/>
            <person name="Saif S."/>
            <person name="Shea T."/>
            <person name="Sisk P."/>
            <person name="Stolte C."/>
            <person name="Sykes S."/>
            <person name="Wortman J."/>
            <person name="Nusbaum C."/>
            <person name="Birren B."/>
        </authorList>
    </citation>
    <scope>NUCLEOTIDE SEQUENCE [LARGE SCALE GENOMIC DNA]</scope>
    <source>
        <strain evidence="2 3">CL02T12C30</strain>
    </source>
</reference>
<accession>K5ZAD5</accession>